<feature type="active site" description="Nucleophile" evidence="5">
    <location>
        <position position="38"/>
    </location>
</feature>
<dbReference type="Proteomes" id="UP000191200">
    <property type="component" value="Chromosome"/>
</dbReference>
<dbReference type="InterPro" id="IPR032819">
    <property type="entry name" value="TruB_C"/>
</dbReference>
<dbReference type="InterPro" id="IPR020103">
    <property type="entry name" value="PsdUridine_synth_cat_dom_sf"/>
</dbReference>
<feature type="domain" description="Pseudouridine synthase II N-terminal" evidence="6">
    <location>
        <begin position="23"/>
        <end position="179"/>
    </location>
</feature>
<dbReference type="GO" id="GO:0031119">
    <property type="term" value="P:tRNA pseudouridine synthesis"/>
    <property type="evidence" value="ECO:0007669"/>
    <property type="project" value="UniProtKB-UniRule"/>
</dbReference>
<evidence type="ECO:0000259" key="6">
    <source>
        <dbReference type="Pfam" id="PF01509"/>
    </source>
</evidence>
<sequence>MEGIIPLWKPRGMTSHDCVFQLRKILKTKKVGHSGTLDPDVDGVLPICVGKATKVVEYLQESNKVYIGEVTIGFSTETEDASGEVVDTTPINIPLTEKEIDDTMSLLTGNIQQIPPMYSAVKVNGRRLYDYARKGETVERPVRQTTIHHYKRLTTPEYNEETQTQSWKFEVDCAKGTYVRTLAVDTGERLGYAAHMSDLTRLSSGGFTSKEAITLDDIRSKVEEGLTDDIFYPLERAVESFQKKTLSSKDYQLIKNGLVMPESFFDGYDPVQPIALFFNEQLVSLYGKHPSKPGMFKPIKVIRND</sequence>
<evidence type="ECO:0000256" key="1">
    <source>
        <dbReference type="ARBA" id="ARBA00000385"/>
    </source>
</evidence>
<dbReference type="GO" id="GO:0003723">
    <property type="term" value="F:RNA binding"/>
    <property type="evidence" value="ECO:0007669"/>
    <property type="project" value="InterPro"/>
</dbReference>
<evidence type="ECO:0000256" key="4">
    <source>
        <dbReference type="ARBA" id="ARBA00023235"/>
    </source>
</evidence>
<evidence type="ECO:0000256" key="3">
    <source>
        <dbReference type="ARBA" id="ARBA00022694"/>
    </source>
</evidence>
<dbReference type="RefSeq" id="WP_071456583.1">
    <property type="nucleotide sequence ID" value="NZ_CP017267.1"/>
</dbReference>
<dbReference type="InterPro" id="IPR014780">
    <property type="entry name" value="tRNA_psdUridine_synth_TruB"/>
</dbReference>
<evidence type="ECO:0000259" key="7">
    <source>
        <dbReference type="Pfam" id="PF16198"/>
    </source>
</evidence>
<reference evidence="8 9" key="1">
    <citation type="submission" date="2016-09" db="EMBL/GenBank/DDBJ databases">
        <title>Vagococcus teuberi sp. nov., isolated from the Malian artisanal sour milk fene.</title>
        <authorList>
            <person name="Wullschleger S."/>
            <person name="Seifert C."/>
            <person name="Baumgartner S."/>
            <person name="Lacroix C."/>
            <person name="Bonfoh B."/>
            <person name="Stevens M.J."/>
            <person name="Meile L."/>
        </authorList>
    </citation>
    <scope>NUCLEOTIDE SEQUENCE [LARGE SCALE GENOMIC DNA]</scope>
    <source>
        <strain evidence="8 9">DSM 21459</strain>
    </source>
</reference>
<dbReference type="SUPFAM" id="SSF55120">
    <property type="entry name" value="Pseudouridine synthase"/>
    <property type="match status" value="1"/>
</dbReference>
<protein>
    <recommendedName>
        <fullName evidence="5">tRNA pseudouridine synthase B</fullName>
        <ecNumber evidence="5">5.4.99.25</ecNumber>
    </recommendedName>
    <alternativeName>
        <fullName evidence="5">tRNA pseudouridine(55) synthase</fullName>
        <shortName evidence="5">Psi55 synthase</shortName>
    </alternativeName>
    <alternativeName>
        <fullName evidence="5">tRNA pseudouridylate synthase</fullName>
    </alternativeName>
    <alternativeName>
        <fullName evidence="5">tRNA-uridine isomerase</fullName>
    </alternativeName>
</protein>
<keyword evidence="9" id="KW-1185">Reference proteome</keyword>
<dbReference type="EC" id="5.4.99.25" evidence="5"/>
<dbReference type="FunFam" id="3.30.2350.10:FF:000011">
    <property type="entry name" value="tRNA pseudouridine synthase B"/>
    <property type="match status" value="1"/>
</dbReference>
<dbReference type="PANTHER" id="PTHR13767">
    <property type="entry name" value="TRNA-PSEUDOURIDINE SYNTHASE"/>
    <property type="match status" value="1"/>
</dbReference>
<dbReference type="Pfam" id="PF16198">
    <property type="entry name" value="TruB_C_2"/>
    <property type="match status" value="1"/>
</dbReference>
<evidence type="ECO:0000256" key="5">
    <source>
        <dbReference type="HAMAP-Rule" id="MF_01080"/>
    </source>
</evidence>
<feature type="domain" description="tRNA pseudouridylate synthase B C-terminal" evidence="7">
    <location>
        <begin position="180"/>
        <end position="238"/>
    </location>
</feature>
<dbReference type="EMBL" id="CP017267">
    <property type="protein sequence ID" value="APB31003.1"/>
    <property type="molecule type" value="Genomic_DNA"/>
</dbReference>
<comment type="function">
    <text evidence="5">Responsible for synthesis of pseudouridine from uracil-55 in the psi GC loop of transfer RNAs.</text>
</comment>
<dbReference type="STRING" id="519472.BHY08_03630"/>
<dbReference type="GO" id="GO:0160148">
    <property type="term" value="F:tRNA pseudouridine(55) synthase activity"/>
    <property type="evidence" value="ECO:0007669"/>
    <property type="project" value="UniProtKB-EC"/>
</dbReference>
<proteinExistence type="inferred from homology"/>
<dbReference type="AlphaFoldDB" id="A0A1J0A4Z8"/>
<dbReference type="InterPro" id="IPR002501">
    <property type="entry name" value="PsdUridine_synth_N"/>
</dbReference>
<evidence type="ECO:0000313" key="8">
    <source>
        <dbReference type="EMBL" id="APB31003.1"/>
    </source>
</evidence>
<comment type="similarity">
    <text evidence="2 5">Belongs to the pseudouridine synthase TruB family. Type 1 subfamily.</text>
</comment>
<organism evidence="8 9">
    <name type="scientific">Vagococcus teuberi</name>
    <dbReference type="NCBI Taxonomy" id="519472"/>
    <lineage>
        <taxon>Bacteria</taxon>
        <taxon>Bacillati</taxon>
        <taxon>Bacillota</taxon>
        <taxon>Bacilli</taxon>
        <taxon>Lactobacillales</taxon>
        <taxon>Enterococcaceae</taxon>
        <taxon>Vagococcus</taxon>
    </lineage>
</organism>
<comment type="catalytic activity">
    <reaction evidence="1 5">
        <text>uridine(55) in tRNA = pseudouridine(55) in tRNA</text>
        <dbReference type="Rhea" id="RHEA:42532"/>
        <dbReference type="Rhea" id="RHEA-COMP:10101"/>
        <dbReference type="Rhea" id="RHEA-COMP:10102"/>
        <dbReference type="ChEBI" id="CHEBI:65314"/>
        <dbReference type="ChEBI" id="CHEBI:65315"/>
        <dbReference type="EC" id="5.4.99.25"/>
    </reaction>
</comment>
<dbReference type="Gene3D" id="3.30.2350.10">
    <property type="entry name" value="Pseudouridine synthase"/>
    <property type="match status" value="1"/>
</dbReference>
<evidence type="ECO:0000256" key="2">
    <source>
        <dbReference type="ARBA" id="ARBA00005642"/>
    </source>
</evidence>
<accession>A0A1J0A4Z8</accession>
<dbReference type="NCBIfam" id="TIGR00431">
    <property type="entry name" value="TruB"/>
    <property type="match status" value="1"/>
</dbReference>
<keyword evidence="3 5" id="KW-0819">tRNA processing</keyword>
<dbReference type="PANTHER" id="PTHR13767:SF2">
    <property type="entry name" value="PSEUDOURIDYLATE SYNTHASE TRUB1"/>
    <property type="match status" value="1"/>
</dbReference>
<evidence type="ECO:0000313" key="9">
    <source>
        <dbReference type="Proteomes" id="UP000191200"/>
    </source>
</evidence>
<name>A0A1J0A4Z8_9ENTE</name>
<dbReference type="Pfam" id="PF01509">
    <property type="entry name" value="TruB_N"/>
    <property type="match status" value="1"/>
</dbReference>
<dbReference type="KEGG" id="vte:BHY08_03630"/>
<dbReference type="OrthoDB" id="9802309at2"/>
<keyword evidence="4 5" id="KW-0413">Isomerase</keyword>
<gene>
    <name evidence="5" type="primary">truB</name>
    <name evidence="8" type="ORF">BHY08_03630</name>
</gene>
<dbReference type="HAMAP" id="MF_01080">
    <property type="entry name" value="TruB_bact"/>
    <property type="match status" value="1"/>
</dbReference>
<dbReference type="GO" id="GO:1990481">
    <property type="term" value="P:mRNA pseudouridine synthesis"/>
    <property type="evidence" value="ECO:0007669"/>
    <property type="project" value="TreeGrafter"/>
</dbReference>
<dbReference type="CDD" id="cd02573">
    <property type="entry name" value="PseudoU_synth_EcTruB"/>
    <property type="match status" value="1"/>
</dbReference>